<reference evidence="1 2" key="1">
    <citation type="submission" date="2022-04" db="EMBL/GenBank/DDBJ databases">
        <title>Whole genome of Spiroplasma citri.</title>
        <authorList>
            <person name="Khanchezar A."/>
            <person name="Izadpanah K."/>
            <person name="Taghavi M."/>
            <person name="Ghorbani A."/>
            <person name="Beven L."/>
        </authorList>
    </citation>
    <scope>NUCLEOTIDE SEQUENCE [LARGE SCALE GENOMIC DNA]</scope>
    <source>
        <strain evidence="1 2">D4</strain>
    </source>
</reference>
<dbReference type="RefSeq" id="WP_277939058.1">
    <property type="nucleotide sequence ID" value="NZ_CP096246.1"/>
</dbReference>
<sequence length="226" mass="25499">MELFTAIIAVSFYHNKNPWANPILLDDKITKMVNSQLSKTLVDSNGVAKPENLTSYVQFNVGEKDGIDIYANLTNIQIIQDIFAKSNWIEDNLSIVETMLKGTGASLSGTKVIYQNNLLNLVLRPKILSYPYNDGDDKYGLVTVVPVDYQQGLFTYKVRFPLQLIATDFAGYYIDLKKTFDYTYDTVEGAYPVALTLSQLLNLISNQKIINLVQKYNIRLDSGVMN</sequence>
<evidence type="ECO:0000313" key="1">
    <source>
        <dbReference type="EMBL" id="WFG96831.1"/>
    </source>
</evidence>
<proteinExistence type="predicted"/>
<dbReference type="AlphaFoldDB" id="A0AAX3T035"/>
<organism evidence="1 2">
    <name type="scientific">Spiroplasma citri</name>
    <dbReference type="NCBI Taxonomy" id="2133"/>
    <lineage>
        <taxon>Bacteria</taxon>
        <taxon>Bacillati</taxon>
        <taxon>Mycoplasmatota</taxon>
        <taxon>Mollicutes</taxon>
        <taxon>Entomoplasmatales</taxon>
        <taxon>Spiroplasmataceae</taxon>
        <taxon>Spiroplasma</taxon>
    </lineage>
</organism>
<dbReference type="EMBL" id="CP096246">
    <property type="protein sequence ID" value="WFG96831.1"/>
    <property type="molecule type" value="Genomic_DNA"/>
</dbReference>
<evidence type="ECO:0000313" key="2">
    <source>
        <dbReference type="Proteomes" id="UP001214629"/>
    </source>
</evidence>
<gene>
    <name evidence="1" type="ORF">M0C40_02130</name>
</gene>
<name>A0AAX3T035_SPICI</name>
<protein>
    <submittedName>
        <fullName evidence="1">Uncharacterized protein</fullName>
    </submittedName>
</protein>
<keyword evidence="2" id="KW-1185">Reference proteome</keyword>
<accession>A0AAX3T035</accession>
<dbReference type="Proteomes" id="UP001214629">
    <property type="component" value="Chromosome"/>
</dbReference>